<name>A0ACC1MUW7_9APHY</name>
<reference evidence="1" key="1">
    <citation type="submission" date="2022-08" db="EMBL/GenBank/DDBJ databases">
        <title>Genome Sequence of Pycnoporus sanguineus.</title>
        <authorList>
            <person name="Buettner E."/>
        </authorList>
    </citation>
    <scope>NUCLEOTIDE SEQUENCE</scope>
    <source>
        <strain evidence="1">CG-C14</strain>
    </source>
</reference>
<dbReference type="Proteomes" id="UP001144978">
    <property type="component" value="Unassembled WGS sequence"/>
</dbReference>
<protein>
    <submittedName>
        <fullName evidence="1">Uncharacterized protein</fullName>
    </submittedName>
</protein>
<evidence type="ECO:0000313" key="1">
    <source>
        <dbReference type="EMBL" id="KAJ2970059.1"/>
    </source>
</evidence>
<keyword evidence="2" id="KW-1185">Reference proteome</keyword>
<accession>A0ACC1MUW7</accession>
<gene>
    <name evidence="1" type="ORF">NUW54_g12818</name>
</gene>
<organism evidence="1 2">
    <name type="scientific">Trametes sanguinea</name>
    <dbReference type="NCBI Taxonomy" id="158606"/>
    <lineage>
        <taxon>Eukaryota</taxon>
        <taxon>Fungi</taxon>
        <taxon>Dikarya</taxon>
        <taxon>Basidiomycota</taxon>
        <taxon>Agaricomycotina</taxon>
        <taxon>Agaricomycetes</taxon>
        <taxon>Polyporales</taxon>
        <taxon>Polyporaceae</taxon>
        <taxon>Trametes</taxon>
    </lineage>
</organism>
<proteinExistence type="predicted"/>
<evidence type="ECO:0000313" key="2">
    <source>
        <dbReference type="Proteomes" id="UP001144978"/>
    </source>
</evidence>
<dbReference type="EMBL" id="JANSHE010005627">
    <property type="protein sequence ID" value="KAJ2970059.1"/>
    <property type="molecule type" value="Genomic_DNA"/>
</dbReference>
<sequence>MNGRNTPEDRQRSPTVKHSPSTSSASDVPDSPVMGAPSYVPAIWPRVPALAVLPRPASPSLFPSWPRPSNVTWNMLPSPNGTPQKSHARNGSSMSGHSRSGSTTSINEQQGADALDRSKSTSRSLRSPALPDSPWVDNGHTGSSFASATTEMESQARPPTAMSGMELGSPIQASNRILRSPTPTHSGSRSPTSPTFQDFGAMNGDCASQSRRSSKQTHHTSSHTFSLGTSNALLFSPIANSSRSSLESAGSSYHTWDEDHTKDRLVGLFSSLDPDYSPWHDISLADKSGSGPSTAGTSPYDSVEPEDAVKREIGLTKNDFVAIQDKLVSAALSKAATPENRARAGSIRRRRPSTSQSNYSYNGDNRNVNATPQPQAQPAVIPSRPATSDHVAKANALLNAVVHSIESPNNRPTEAPAVEDASLTVPVPATSEAETSPMRRNRALADALFGSEDQERATSPPVPAEAPQISFIPDLSEPEPNEDEPIQAVFPTTKPLQTRSALTLCVMRLLPNGLRRRLPPTRCPRRLFPRFPRRPA</sequence>
<comment type="caution">
    <text evidence="1">The sequence shown here is derived from an EMBL/GenBank/DDBJ whole genome shotgun (WGS) entry which is preliminary data.</text>
</comment>